<dbReference type="NCBIfam" id="TIGR00670">
    <property type="entry name" value="asp_carb_tr"/>
    <property type="match status" value="1"/>
</dbReference>
<feature type="binding site" evidence="7">
    <location>
        <position position="79"/>
    </location>
    <ligand>
        <name>L-aspartate</name>
        <dbReference type="ChEBI" id="CHEBI:29991"/>
    </ligand>
</feature>
<evidence type="ECO:0000256" key="6">
    <source>
        <dbReference type="ARBA" id="ARBA00048859"/>
    </source>
</evidence>
<comment type="caution">
    <text evidence="10">The sequence shown here is derived from an EMBL/GenBank/DDBJ whole genome shotgun (WGS) entry which is preliminary data.</text>
</comment>
<feature type="binding site" evidence="7">
    <location>
        <position position="51"/>
    </location>
    <ligand>
        <name>carbamoyl phosphate</name>
        <dbReference type="ChEBI" id="CHEBI:58228"/>
    </ligand>
</feature>
<accession>A0ABT0VHS5</accession>
<evidence type="ECO:0000256" key="5">
    <source>
        <dbReference type="ARBA" id="ARBA00043884"/>
    </source>
</evidence>
<feature type="binding site" evidence="7">
    <location>
        <position position="101"/>
    </location>
    <ligand>
        <name>carbamoyl phosphate</name>
        <dbReference type="ChEBI" id="CHEBI:58228"/>
    </ligand>
</feature>
<feature type="binding site" evidence="7">
    <location>
        <position position="260"/>
    </location>
    <ligand>
        <name>carbamoyl phosphate</name>
        <dbReference type="ChEBI" id="CHEBI:58228"/>
    </ligand>
</feature>
<evidence type="ECO:0000256" key="1">
    <source>
        <dbReference type="ARBA" id="ARBA00004852"/>
    </source>
</evidence>
<keyword evidence="11" id="KW-1185">Reference proteome</keyword>
<feature type="binding site" evidence="7">
    <location>
        <position position="134"/>
    </location>
    <ligand>
        <name>carbamoyl phosphate</name>
        <dbReference type="ChEBI" id="CHEBI:58228"/>
    </ligand>
</feature>
<sequence length="314" mass="35469">MYNSNFLNINDLSLNQLQLLLDLAREFRKGKQIQLKRPVFSANLFFENSTRTHSSFQMAEKKLGINLIDINPTTSSVQKGETLSDTVKTLQAIGVDLMVIRHHETGWYHSLNNDKKITASLINGGDGSGQHPSQSLLDLLTIYDEFNGFANLTIGIVGDLAHSRVARSNAEILHRLGVRVLFGGPQKWYPKEFDAYGEFMAVDDLIKEVDVLMLLRVQLERLTHEAVDSFTAQNYHTEFGLTLQRYHTMKKRAIIMHPAPVNRDVEIASELVEVPQARIFKQMENGVYARMAIITSILDAKGLIKELPVYANTN</sequence>
<evidence type="ECO:0000256" key="3">
    <source>
        <dbReference type="ARBA" id="ARBA00022679"/>
    </source>
</evidence>
<dbReference type="Pfam" id="PF00185">
    <property type="entry name" value="OTCace"/>
    <property type="match status" value="1"/>
</dbReference>
<organism evidence="10 11">
    <name type="scientific">Periweissella beninensis</name>
    <dbReference type="NCBI Taxonomy" id="504936"/>
    <lineage>
        <taxon>Bacteria</taxon>
        <taxon>Bacillati</taxon>
        <taxon>Bacillota</taxon>
        <taxon>Bacilli</taxon>
        <taxon>Lactobacillales</taxon>
        <taxon>Lactobacillaceae</taxon>
        <taxon>Periweissella</taxon>
    </lineage>
</organism>
<dbReference type="EMBL" id="JAGMVS010000063">
    <property type="protein sequence ID" value="MCM2437391.1"/>
    <property type="molecule type" value="Genomic_DNA"/>
</dbReference>
<comment type="similarity">
    <text evidence="2 7">Belongs to the aspartate/ornithine carbamoyltransferase superfamily. ATCase family.</text>
</comment>
<dbReference type="PROSITE" id="PS00097">
    <property type="entry name" value="CARBAMOYLTRANSFERASE"/>
    <property type="match status" value="1"/>
</dbReference>
<dbReference type="HAMAP" id="MF_00001">
    <property type="entry name" value="Asp_carb_tr"/>
    <property type="match status" value="1"/>
</dbReference>
<feature type="binding site" evidence="7">
    <location>
        <position position="131"/>
    </location>
    <ligand>
        <name>carbamoyl phosphate</name>
        <dbReference type="ChEBI" id="CHEBI:58228"/>
    </ligand>
</feature>
<dbReference type="GO" id="GO:0004070">
    <property type="term" value="F:aspartate carbamoyltransferase activity"/>
    <property type="evidence" value="ECO:0007669"/>
    <property type="project" value="UniProtKB-EC"/>
</dbReference>
<dbReference type="InterPro" id="IPR036901">
    <property type="entry name" value="Asp/Orn_carbamoylTrfase_sf"/>
</dbReference>
<dbReference type="InterPro" id="IPR002082">
    <property type="entry name" value="Asp_carbamoyltransf"/>
</dbReference>
<comment type="pathway">
    <text evidence="1 7">Pyrimidine metabolism; UMP biosynthesis via de novo pathway; (S)-dihydroorotate from bicarbonate: step 2/3.</text>
</comment>
<dbReference type="InterPro" id="IPR006131">
    <property type="entry name" value="Asp_carbamoyltransf_Asp/Orn-bd"/>
</dbReference>
<dbReference type="SUPFAM" id="SSF53671">
    <property type="entry name" value="Aspartate/ornithine carbamoyltransferase"/>
    <property type="match status" value="1"/>
</dbReference>
<feature type="binding site" evidence="7">
    <location>
        <position position="52"/>
    </location>
    <ligand>
        <name>carbamoyl phosphate</name>
        <dbReference type="ChEBI" id="CHEBI:58228"/>
    </ligand>
</feature>
<dbReference type="EC" id="2.1.3.2" evidence="7"/>
<feature type="domain" description="Aspartate/ornithine carbamoyltransferase carbamoyl-P binding" evidence="9">
    <location>
        <begin position="5"/>
        <end position="143"/>
    </location>
</feature>
<dbReference type="PANTHER" id="PTHR45753:SF6">
    <property type="entry name" value="ASPARTATE CARBAMOYLTRANSFERASE"/>
    <property type="match status" value="1"/>
</dbReference>
<proteinExistence type="inferred from homology"/>
<comment type="subunit">
    <text evidence="7">Heterododecamer (2C3:3R2) of six catalytic PyrB chains organized as two trimers (C3), and six regulatory PyrI chains organized as three dimers (R2).</text>
</comment>
<dbReference type="PRINTS" id="PR00101">
    <property type="entry name" value="ATCASE"/>
</dbReference>
<protein>
    <recommendedName>
        <fullName evidence="7">Aspartate carbamoyltransferase</fullName>
        <ecNumber evidence="7">2.1.3.2</ecNumber>
    </recommendedName>
    <alternativeName>
        <fullName evidence="7">Aspartate transcarbamylase</fullName>
        <shortName evidence="7">ATCase</shortName>
    </alternativeName>
</protein>
<evidence type="ECO:0000313" key="10">
    <source>
        <dbReference type="EMBL" id="MCM2437391.1"/>
    </source>
</evidence>
<keyword evidence="3 7" id="KW-0808">Transferase</keyword>
<comment type="function">
    <text evidence="5 7">Catalyzes the condensation of carbamoyl phosphate and aspartate to form carbamoyl aspartate and inorganic phosphate, the committed step in the de novo pyrimidine nucleotide biosynthesis pathway.</text>
</comment>
<evidence type="ECO:0000256" key="2">
    <source>
        <dbReference type="ARBA" id="ARBA00008896"/>
    </source>
</evidence>
<evidence type="ECO:0000256" key="4">
    <source>
        <dbReference type="ARBA" id="ARBA00022975"/>
    </source>
</evidence>
<reference evidence="10" key="1">
    <citation type="submission" date="2021-04" db="EMBL/GenBank/DDBJ databases">
        <title>Taxonomic assessment of Weissella genus.</title>
        <authorList>
            <person name="Fanelli F."/>
            <person name="Chieffi D."/>
            <person name="Dell'Aquila A."/>
            <person name="Gyu-Sung C."/>
            <person name="Franz C.M.A.P."/>
            <person name="Fusco V."/>
        </authorList>
    </citation>
    <scope>NUCLEOTIDE SEQUENCE</scope>
    <source>
        <strain evidence="10">LMG 25373</strain>
    </source>
</reference>
<feature type="binding site" evidence="7">
    <location>
        <position position="216"/>
    </location>
    <ligand>
        <name>L-aspartate</name>
        <dbReference type="ChEBI" id="CHEBI:29991"/>
    </ligand>
</feature>
<feature type="domain" description="Aspartate/ornithine carbamoyltransferase Asp/Orn-binding" evidence="8">
    <location>
        <begin position="151"/>
        <end position="296"/>
    </location>
</feature>
<dbReference type="PRINTS" id="PR00100">
    <property type="entry name" value="AOTCASE"/>
</dbReference>
<name>A0ABT0VHS5_9LACO</name>
<evidence type="ECO:0000259" key="9">
    <source>
        <dbReference type="Pfam" id="PF02729"/>
    </source>
</evidence>
<dbReference type="Pfam" id="PF02729">
    <property type="entry name" value="OTCace_N"/>
    <property type="match status" value="1"/>
</dbReference>
<feature type="binding site" evidence="7">
    <location>
        <position position="164"/>
    </location>
    <ligand>
        <name>L-aspartate</name>
        <dbReference type="ChEBI" id="CHEBI:29991"/>
    </ligand>
</feature>
<gene>
    <name evidence="7" type="primary">pyrB</name>
    <name evidence="10" type="ORF">KAK10_05650</name>
</gene>
<dbReference type="InterPro" id="IPR006132">
    <property type="entry name" value="Asp/Orn_carbamoyltranf_P-bd"/>
</dbReference>
<evidence type="ECO:0000313" key="11">
    <source>
        <dbReference type="Proteomes" id="UP001057481"/>
    </source>
</evidence>
<keyword evidence="4 7" id="KW-0665">Pyrimidine biosynthesis</keyword>
<dbReference type="Proteomes" id="UP001057481">
    <property type="component" value="Unassembled WGS sequence"/>
</dbReference>
<evidence type="ECO:0000259" key="8">
    <source>
        <dbReference type="Pfam" id="PF00185"/>
    </source>
</evidence>
<evidence type="ECO:0000256" key="7">
    <source>
        <dbReference type="HAMAP-Rule" id="MF_00001"/>
    </source>
</evidence>
<comment type="catalytic activity">
    <reaction evidence="6 7">
        <text>carbamoyl phosphate + L-aspartate = N-carbamoyl-L-aspartate + phosphate + H(+)</text>
        <dbReference type="Rhea" id="RHEA:20013"/>
        <dbReference type="ChEBI" id="CHEBI:15378"/>
        <dbReference type="ChEBI" id="CHEBI:29991"/>
        <dbReference type="ChEBI" id="CHEBI:32814"/>
        <dbReference type="ChEBI" id="CHEBI:43474"/>
        <dbReference type="ChEBI" id="CHEBI:58228"/>
        <dbReference type="EC" id="2.1.3.2"/>
    </reaction>
</comment>
<dbReference type="InterPro" id="IPR006130">
    <property type="entry name" value="Asp/Orn_carbamoylTrfase"/>
</dbReference>
<feature type="binding site" evidence="7">
    <location>
        <position position="259"/>
    </location>
    <ligand>
        <name>carbamoyl phosphate</name>
        <dbReference type="ChEBI" id="CHEBI:58228"/>
    </ligand>
</feature>
<dbReference type="RefSeq" id="WP_205143469.1">
    <property type="nucleotide sequence ID" value="NZ_JAFBDN010000006.1"/>
</dbReference>
<dbReference type="Gene3D" id="3.40.50.1370">
    <property type="entry name" value="Aspartate/ornithine carbamoyltransferase"/>
    <property type="match status" value="2"/>
</dbReference>
<dbReference type="NCBIfam" id="NF002032">
    <property type="entry name" value="PRK00856.1"/>
    <property type="match status" value="1"/>
</dbReference>
<dbReference type="PANTHER" id="PTHR45753">
    <property type="entry name" value="ORNITHINE CARBAMOYLTRANSFERASE, MITOCHONDRIAL"/>
    <property type="match status" value="1"/>
</dbReference>